<evidence type="ECO:0000256" key="1">
    <source>
        <dbReference type="SAM" id="MobiDB-lite"/>
    </source>
</evidence>
<comment type="caution">
    <text evidence="2">The sequence shown here is derived from an EMBL/GenBank/DDBJ whole genome shotgun (WGS) entry which is preliminary data.</text>
</comment>
<dbReference type="Proteomes" id="UP000799536">
    <property type="component" value="Unassembled WGS sequence"/>
</dbReference>
<dbReference type="OrthoDB" id="5377039at2759"/>
<dbReference type="AlphaFoldDB" id="A0A9P4MR16"/>
<protein>
    <submittedName>
        <fullName evidence="2">Uncharacterized protein</fullName>
    </submittedName>
</protein>
<feature type="compositionally biased region" description="Polar residues" evidence="1">
    <location>
        <begin position="70"/>
        <end position="81"/>
    </location>
</feature>
<gene>
    <name evidence="2" type="ORF">GQ43DRAFT_464407</name>
</gene>
<feature type="region of interest" description="Disordered" evidence="1">
    <location>
        <begin position="1"/>
        <end position="83"/>
    </location>
</feature>
<proteinExistence type="predicted"/>
<accession>A0A9P4MR16</accession>
<evidence type="ECO:0000313" key="2">
    <source>
        <dbReference type="EMBL" id="KAF2199941.1"/>
    </source>
</evidence>
<sequence length="152" mass="16517">MSDAEGDSTMRSSPDLAPADEMFPDEKDGPSTPQGSAAIASSLDPASEMSPPDSQGPTNLVGVPRDDNLATMTGSPSTINANGKRVFTEGVKVDQATGYTWERQEDEPGYEWMNKRAQEEMVRALDQIVDKGSMIKLRYGDPLDPTIPLKRR</sequence>
<dbReference type="EMBL" id="ML994047">
    <property type="protein sequence ID" value="KAF2199941.1"/>
    <property type="molecule type" value="Genomic_DNA"/>
</dbReference>
<organism evidence="2 3">
    <name type="scientific">Delitschia confertaspora ATCC 74209</name>
    <dbReference type="NCBI Taxonomy" id="1513339"/>
    <lineage>
        <taxon>Eukaryota</taxon>
        <taxon>Fungi</taxon>
        <taxon>Dikarya</taxon>
        <taxon>Ascomycota</taxon>
        <taxon>Pezizomycotina</taxon>
        <taxon>Dothideomycetes</taxon>
        <taxon>Pleosporomycetidae</taxon>
        <taxon>Pleosporales</taxon>
        <taxon>Delitschiaceae</taxon>
        <taxon>Delitschia</taxon>
    </lineage>
</organism>
<keyword evidence="3" id="KW-1185">Reference proteome</keyword>
<evidence type="ECO:0000313" key="3">
    <source>
        <dbReference type="Proteomes" id="UP000799536"/>
    </source>
</evidence>
<name>A0A9P4MR16_9PLEO</name>
<reference evidence="2" key="1">
    <citation type="journal article" date="2020" name="Stud. Mycol.">
        <title>101 Dothideomycetes genomes: a test case for predicting lifestyles and emergence of pathogens.</title>
        <authorList>
            <person name="Haridas S."/>
            <person name="Albert R."/>
            <person name="Binder M."/>
            <person name="Bloem J."/>
            <person name="Labutti K."/>
            <person name="Salamov A."/>
            <person name="Andreopoulos B."/>
            <person name="Baker S."/>
            <person name="Barry K."/>
            <person name="Bills G."/>
            <person name="Bluhm B."/>
            <person name="Cannon C."/>
            <person name="Castanera R."/>
            <person name="Culley D."/>
            <person name="Daum C."/>
            <person name="Ezra D."/>
            <person name="Gonzalez J."/>
            <person name="Henrissat B."/>
            <person name="Kuo A."/>
            <person name="Liang C."/>
            <person name="Lipzen A."/>
            <person name="Lutzoni F."/>
            <person name="Magnuson J."/>
            <person name="Mondo S."/>
            <person name="Nolan M."/>
            <person name="Ohm R."/>
            <person name="Pangilinan J."/>
            <person name="Park H.-J."/>
            <person name="Ramirez L."/>
            <person name="Alfaro M."/>
            <person name="Sun H."/>
            <person name="Tritt A."/>
            <person name="Yoshinaga Y."/>
            <person name="Zwiers L.-H."/>
            <person name="Turgeon B."/>
            <person name="Goodwin S."/>
            <person name="Spatafora J."/>
            <person name="Crous P."/>
            <person name="Grigoriev I."/>
        </authorList>
    </citation>
    <scope>NUCLEOTIDE SEQUENCE</scope>
    <source>
        <strain evidence="2">ATCC 74209</strain>
    </source>
</reference>